<dbReference type="InterPro" id="IPR006148">
    <property type="entry name" value="Glc/Gal-6P_isomerase"/>
</dbReference>
<dbReference type="EMBL" id="MHTV01000009">
    <property type="protein sequence ID" value="OHA67504.1"/>
    <property type="molecule type" value="Genomic_DNA"/>
</dbReference>
<name>A0A1G2R3P6_9BACT</name>
<dbReference type="InterPro" id="IPR037171">
    <property type="entry name" value="NagB/RpiA_transferase-like"/>
</dbReference>
<comment type="caution">
    <text evidence="2">The sequence shown here is derived from an EMBL/GenBank/DDBJ whole genome shotgun (WGS) entry which is preliminary data.</text>
</comment>
<accession>A0A1G2R3P6</accession>
<dbReference type="Proteomes" id="UP000178092">
    <property type="component" value="Unassembled WGS sequence"/>
</dbReference>
<evidence type="ECO:0000259" key="1">
    <source>
        <dbReference type="Pfam" id="PF01182"/>
    </source>
</evidence>
<proteinExistence type="predicted"/>
<organism evidence="2 3">
    <name type="scientific">Candidatus Wildermuthbacteria bacterium RIFCSPHIGHO2_02_FULL_45_25</name>
    <dbReference type="NCBI Taxonomy" id="1802450"/>
    <lineage>
        <taxon>Bacteria</taxon>
        <taxon>Candidatus Wildermuthiibacteriota</taxon>
    </lineage>
</organism>
<dbReference type="AlphaFoldDB" id="A0A1G2R3P6"/>
<protein>
    <recommendedName>
        <fullName evidence="1">Glucosamine/galactosamine-6-phosphate isomerase domain-containing protein</fullName>
    </recommendedName>
</protein>
<dbReference type="Pfam" id="PF01182">
    <property type="entry name" value="Glucosamine_iso"/>
    <property type="match status" value="1"/>
</dbReference>
<dbReference type="SUPFAM" id="SSF100950">
    <property type="entry name" value="NagB/RpiA/CoA transferase-like"/>
    <property type="match status" value="1"/>
</dbReference>
<feature type="domain" description="Glucosamine/galactosamine-6-phosphate isomerase" evidence="1">
    <location>
        <begin position="8"/>
        <end position="227"/>
    </location>
</feature>
<gene>
    <name evidence="2" type="ORF">A3C04_00300</name>
</gene>
<evidence type="ECO:0000313" key="3">
    <source>
        <dbReference type="Proteomes" id="UP000178092"/>
    </source>
</evidence>
<dbReference type="GO" id="GO:0005975">
    <property type="term" value="P:carbohydrate metabolic process"/>
    <property type="evidence" value="ECO:0007669"/>
    <property type="project" value="InterPro"/>
</dbReference>
<dbReference type="Gene3D" id="3.40.50.1360">
    <property type="match status" value="1"/>
</dbReference>
<sequence>MRVYKASSKEAAMRKAIRALNMCLKRANQKQVLLMFSGGSALELLDGIELSLIGKHITVTVLDERYSRDPAINNFAQVAQTDFYREAEKKGIDYIDTRVHYRITLHRLAGKFDRALKRWRKNHPEGCIIVTQGIGEDGHTAGILPYSNQQRKFQRLFEHKQKWIVAYSVPKAANKYTRRMTVTFPFLREQADCSIVYATGKDKRRAIRKTLAKSGSLEATPSRVIQQMAAARLYTDL</sequence>
<reference evidence="2 3" key="1">
    <citation type="journal article" date="2016" name="Nat. Commun.">
        <title>Thousands of microbial genomes shed light on interconnected biogeochemical processes in an aquifer system.</title>
        <authorList>
            <person name="Anantharaman K."/>
            <person name="Brown C.T."/>
            <person name="Hug L.A."/>
            <person name="Sharon I."/>
            <person name="Castelle C.J."/>
            <person name="Probst A.J."/>
            <person name="Thomas B.C."/>
            <person name="Singh A."/>
            <person name="Wilkins M.J."/>
            <person name="Karaoz U."/>
            <person name="Brodie E.L."/>
            <person name="Williams K.H."/>
            <person name="Hubbard S.S."/>
            <person name="Banfield J.F."/>
        </authorList>
    </citation>
    <scope>NUCLEOTIDE SEQUENCE [LARGE SCALE GENOMIC DNA]</scope>
</reference>
<evidence type="ECO:0000313" key="2">
    <source>
        <dbReference type="EMBL" id="OHA67504.1"/>
    </source>
</evidence>